<evidence type="ECO:0000259" key="2">
    <source>
        <dbReference type="Pfam" id="PF12697"/>
    </source>
</evidence>
<dbReference type="Pfam" id="PF12697">
    <property type="entry name" value="Abhydrolase_6"/>
    <property type="match status" value="1"/>
</dbReference>
<keyword evidence="3" id="KW-0378">Hydrolase</keyword>
<dbReference type="EMBL" id="JBHULS010000006">
    <property type="protein sequence ID" value="MFD2552500.1"/>
    <property type="molecule type" value="Genomic_DNA"/>
</dbReference>
<feature type="chain" id="PRO_5046715761" evidence="1">
    <location>
        <begin position="21"/>
        <end position="312"/>
    </location>
</feature>
<dbReference type="Proteomes" id="UP001597472">
    <property type="component" value="Unassembled WGS sequence"/>
</dbReference>
<keyword evidence="4" id="KW-1185">Reference proteome</keyword>
<dbReference type="RefSeq" id="WP_376894767.1">
    <property type="nucleotide sequence ID" value="NZ_JBHULS010000006.1"/>
</dbReference>
<reference evidence="4" key="1">
    <citation type="journal article" date="2019" name="Int. J. Syst. Evol. Microbiol.">
        <title>The Global Catalogue of Microorganisms (GCM) 10K type strain sequencing project: providing services to taxonomists for standard genome sequencing and annotation.</title>
        <authorList>
            <consortium name="The Broad Institute Genomics Platform"/>
            <consortium name="The Broad Institute Genome Sequencing Center for Infectious Disease"/>
            <person name="Wu L."/>
            <person name="Ma J."/>
        </authorList>
    </citation>
    <scope>NUCLEOTIDE SEQUENCE [LARGE SCALE GENOMIC DNA]</scope>
    <source>
        <strain evidence="4">KCTC 42587</strain>
    </source>
</reference>
<dbReference type="Gene3D" id="3.40.50.1820">
    <property type="entry name" value="alpha/beta hydrolase"/>
    <property type="match status" value="1"/>
</dbReference>
<protein>
    <submittedName>
        <fullName evidence="3">Alpha/beta hydrolase</fullName>
    </submittedName>
</protein>
<feature type="signal peptide" evidence="1">
    <location>
        <begin position="1"/>
        <end position="20"/>
    </location>
</feature>
<feature type="domain" description="AB hydrolase-1" evidence="2">
    <location>
        <begin position="54"/>
        <end position="277"/>
    </location>
</feature>
<organism evidence="3 4">
    <name type="scientific">Bizionia sediminis</name>
    <dbReference type="NCBI Taxonomy" id="1737064"/>
    <lineage>
        <taxon>Bacteria</taxon>
        <taxon>Pseudomonadati</taxon>
        <taxon>Bacteroidota</taxon>
        <taxon>Flavobacteriia</taxon>
        <taxon>Flavobacteriales</taxon>
        <taxon>Flavobacteriaceae</taxon>
        <taxon>Bizionia</taxon>
    </lineage>
</organism>
<keyword evidence="1" id="KW-0732">Signal</keyword>
<gene>
    <name evidence="3" type="ORF">ACFSQP_11825</name>
</gene>
<dbReference type="GO" id="GO:0016787">
    <property type="term" value="F:hydrolase activity"/>
    <property type="evidence" value="ECO:0007669"/>
    <property type="project" value="UniProtKB-KW"/>
</dbReference>
<evidence type="ECO:0000313" key="4">
    <source>
        <dbReference type="Proteomes" id="UP001597472"/>
    </source>
</evidence>
<sequence length="312" mass="34999">MKKIHVYFLLILISSPTLFAQDSIVEEAVMLKNDSIILPGTLSYNKAIKQQPLVIFIHGSGNVDRNGNQLGAVNANYIKQLADSLNKREIAFYRYDKRSANWVNLRFMMADLNFQRFADDAKIAINNFKDDRRFSGITLIGHSQGSLVAMLAADKVDKFVSLAGPSEPVDVAIVKQLTIQNDTLGSTAAEHFKELKETGSVSQVDPKLRSIFSKPNLPFFISWMAYNPVEELKKLTIPILIINGTKDLQVFESDAKNLQQANTQAKLVIIPNMNHVLKHIEADADNISSYTNPDFPLSEMLINTLENFIKEK</sequence>
<dbReference type="SUPFAM" id="SSF53474">
    <property type="entry name" value="alpha/beta-Hydrolases"/>
    <property type="match status" value="1"/>
</dbReference>
<proteinExistence type="predicted"/>
<accession>A0ABW5KWV3</accession>
<dbReference type="InterPro" id="IPR053145">
    <property type="entry name" value="AB_hydrolase_Est10"/>
</dbReference>
<name>A0ABW5KWV3_9FLAO</name>
<dbReference type="PANTHER" id="PTHR43265:SF1">
    <property type="entry name" value="ESTERASE ESTD"/>
    <property type="match status" value="1"/>
</dbReference>
<evidence type="ECO:0000256" key="1">
    <source>
        <dbReference type="SAM" id="SignalP"/>
    </source>
</evidence>
<comment type="caution">
    <text evidence="3">The sequence shown here is derived from an EMBL/GenBank/DDBJ whole genome shotgun (WGS) entry which is preliminary data.</text>
</comment>
<evidence type="ECO:0000313" key="3">
    <source>
        <dbReference type="EMBL" id="MFD2552500.1"/>
    </source>
</evidence>
<dbReference type="PANTHER" id="PTHR43265">
    <property type="entry name" value="ESTERASE ESTD"/>
    <property type="match status" value="1"/>
</dbReference>
<dbReference type="InterPro" id="IPR029058">
    <property type="entry name" value="AB_hydrolase_fold"/>
</dbReference>
<dbReference type="InterPro" id="IPR000073">
    <property type="entry name" value="AB_hydrolase_1"/>
</dbReference>